<reference evidence="3" key="1">
    <citation type="journal article" date="2021" name="Front. Microbiol.">
        <title>Comprehensive Comparative Genomics and Phenotyping of Methylobacterium Species.</title>
        <authorList>
            <person name="Alessa O."/>
            <person name="Ogura Y."/>
            <person name="Fujitani Y."/>
            <person name="Takami H."/>
            <person name="Hayashi T."/>
            <person name="Sahin N."/>
            <person name="Tani A."/>
        </authorList>
    </citation>
    <scope>NUCLEOTIDE SEQUENCE</scope>
    <source>
        <strain evidence="3">NBRC 15689</strain>
    </source>
</reference>
<dbReference type="EMBL" id="BPQV01000009">
    <property type="protein sequence ID" value="GJE28317.1"/>
    <property type="molecule type" value="Genomic_DNA"/>
</dbReference>
<protein>
    <recommendedName>
        <fullName evidence="5">Phage holin family protein</fullName>
    </recommendedName>
</protein>
<keyword evidence="4" id="KW-1185">Reference proteome</keyword>
<keyword evidence="2" id="KW-0812">Transmembrane</keyword>
<organism evidence="3 4">
    <name type="scientific">Methylobacterium organophilum</name>
    <dbReference type="NCBI Taxonomy" id="410"/>
    <lineage>
        <taxon>Bacteria</taxon>
        <taxon>Pseudomonadati</taxon>
        <taxon>Pseudomonadota</taxon>
        <taxon>Alphaproteobacteria</taxon>
        <taxon>Hyphomicrobiales</taxon>
        <taxon>Methylobacteriaceae</taxon>
        <taxon>Methylobacterium</taxon>
    </lineage>
</organism>
<proteinExistence type="predicted"/>
<accession>A0ABQ4T9H0</accession>
<evidence type="ECO:0000256" key="1">
    <source>
        <dbReference type="SAM" id="MobiDB-lite"/>
    </source>
</evidence>
<feature type="transmembrane region" description="Helical" evidence="2">
    <location>
        <begin position="39"/>
        <end position="60"/>
    </location>
</feature>
<keyword evidence="2" id="KW-0472">Membrane</keyword>
<gene>
    <name evidence="3" type="ORF">LKMONMHP_3187</name>
</gene>
<feature type="region of interest" description="Disordered" evidence="1">
    <location>
        <begin position="140"/>
        <end position="161"/>
    </location>
</feature>
<name>A0ABQ4T9H0_METOR</name>
<keyword evidence="2" id="KW-1133">Transmembrane helix</keyword>
<dbReference type="Proteomes" id="UP001055156">
    <property type="component" value="Unassembled WGS sequence"/>
</dbReference>
<evidence type="ECO:0000313" key="4">
    <source>
        <dbReference type="Proteomes" id="UP001055156"/>
    </source>
</evidence>
<feature type="transmembrane region" description="Helical" evidence="2">
    <location>
        <begin position="66"/>
        <end position="96"/>
    </location>
</feature>
<comment type="caution">
    <text evidence="3">The sequence shown here is derived from an EMBL/GenBank/DDBJ whole genome shotgun (WGS) entry which is preliminary data.</text>
</comment>
<evidence type="ECO:0000313" key="3">
    <source>
        <dbReference type="EMBL" id="GJE28317.1"/>
    </source>
</evidence>
<sequence length="161" mass="17252">MPASVNEDRAQALRRVGRELRRLEALAGKRRLRVRAMRALRGSLGATATFGLLLKLQLAGSVALKIALAALVGLGFAWPTLALLVFALLGLLWAIVSLFDGSGGPHPFDGDGPCDCARRETRAKRLEDLIAQRRAWLDAPSGPAPSLRRDGSRGPARLLGL</sequence>
<reference evidence="3" key="2">
    <citation type="submission" date="2021-08" db="EMBL/GenBank/DDBJ databases">
        <authorList>
            <person name="Tani A."/>
            <person name="Ola A."/>
            <person name="Ogura Y."/>
            <person name="Katsura K."/>
            <person name="Hayashi T."/>
        </authorList>
    </citation>
    <scope>NUCLEOTIDE SEQUENCE</scope>
    <source>
        <strain evidence="3">NBRC 15689</strain>
    </source>
</reference>
<evidence type="ECO:0008006" key="5">
    <source>
        <dbReference type="Google" id="ProtNLM"/>
    </source>
</evidence>
<evidence type="ECO:0000256" key="2">
    <source>
        <dbReference type="SAM" id="Phobius"/>
    </source>
</evidence>